<reference evidence="2 3" key="2">
    <citation type="journal article" date="2015" name="Eukaryot. Cell">
        <title>Asexual propagation of a virulent clone complex in a human and feline outbreak of sporotrichosis.</title>
        <authorList>
            <person name="Teixeira Mde M."/>
            <person name="Rodrigues A.M."/>
            <person name="Tsui C.K."/>
            <person name="de Almeida L.G."/>
            <person name="Van Diepeningen A.D."/>
            <person name="van den Ende B.G."/>
            <person name="Fernandes G.F."/>
            <person name="Kano R."/>
            <person name="Hamelin R.C."/>
            <person name="Lopes-Bezerra L.M."/>
            <person name="Vasconcelos A.T."/>
            <person name="de Hoog S."/>
            <person name="de Camargo Z.P."/>
            <person name="Felipe M.S."/>
        </authorList>
    </citation>
    <scope>NUCLEOTIDE SEQUENCE [LARGE SCALE GENOMIC DNA]</scope>
    <source>
        <strain evidence="2 3">1099-18</strain>
    </source>
</reference>
<dbReference type="GeneID" id="27670054"/>
<dbReference type="RefSeq" id="XP_016590705.1">
    <property type="nucleotide sequence ID" value="XM_016734777.1"/>
</dbReference>
<dbReference type="VEuPathDB" id="FungiDB:SPSK_08134"/>
<dbReference type="AlphaFoldDB" id="A0A0F2MG45"/>
<proteinExistence type="predicted"/>
<dbReference type="EMBL" id="AXCR01000004">
    <property type="protein sequence ID" value="KJR88029.1"/>
    <property type="molecule type" value="Genomic_DNA"/>
</dbReference>
<protein>
    <submittedName>
        <fullName evidence="2">Uncharacterized protein</fullName>
    </submittedName>
</protein>
<feature type="region of interest" description="Disordered" evidence="1">
    <location>
        <begin position="77"/>
        <end position="108"/>
    </location>
</feature>
<organism evidence="2 3">
    <name type="scientific">Sporothrix schenckii 1099-18</name>
    <dbReference type="NCBI Taxonomy" id="1397361"/>
    <lineage>
        <taxon>Eukaryota</taxon>
        <taxon>Fungi</taxon>
        <taxon>Dikarya</taxon>
        <taxon>Ascomycota</taxon>
        <taxon>Pezizomycotina</taxon>
        <taxon>Sordariomycetes</taxon>
        <taxon>Sordariomycetidae</taxon>
        <taxon>Ophiostomatales</taxon>
        <taxon>Ophiostomataceae</taxon>
        <taxon>Sporothrix</taxon>
    </lineage>
</organism>
<reference evidence="2 3" key="1">
    <citation type="journal article" date="2014" name="BMC Genomics">
        <title>Comparative genomics of the major fungal agents of human and animal Sporotrichosis: Sporothrix schenckii and Sporothrix brasiliensis.</title>
        <authorList>
            <person name="Teixeira M.M."/>
            <person name="de Almeida L.G."/>
            <person name="Kubitschek-Barreira P."/>
            <person name="Alves F.L."/>
            <person name="Kioshima E.S."/>
            <person name="Abadio A.K."/>
            <person name="Fernandes L."/>
            <person name="Derengowski L.S."/>
            <person name="Ferreira K.S."/>
            <person name="Souza R.C."/>
            <person name="Ruiz J.C."/>
            <person name="de Andrade N.C."/>
            <person name="Paes H.C."/>
            <person name="Nicola A.M."/>
            <person name="Albuquerque P."/>
            <person name="Gerber A.L."/>
            <person name="Martins V.P."/>
            <person name="Peconick L.D."/>
            <person name="Neto A.V."/>
            <person name="Chaucanez C.B."/>
            <person name="Silva P.A."/>
            <person name="Cunha O.L."/>
            <person name="de Oliveira F.F."/>
            <person name="dos Santos T.C."/>
            <person name="Barros A.L."/>
            <person name="Soares M.A."/>
            <person name="de Oliveira L.M."/>
            <person name="Marini M.M."/>
            <person name="Villalobos-Duno H."/>
            <person name="Cunha M.M."/>
            <person name="de Hoog S."/>
            <person name="da Silveira J.F."/>
            <person name="Henrissat B."/>
            <person name="Nino-Vega G.A."/>
            <person name="Cisalpino P.S."/>
            <person name="Mora-Montes H.M."/>
            <person name="Almeida S.R."/>
            <person name="Stajich J.E."/>
            <person name="Lopes-Bezerra L.M."/>
            <person name="Vasconcelos A.T."/>
            <person name="Felipe M.S."/>
        </authorList>
    </citation>
    <scope>NUCLEOTIDE SEQUENCE [LARGE SCALE GENOMIC DNA]</scope>
    <source>
        <strain evidence="2 3">1099-18</strain>
    </source>
</reference>
<sequence length="108" mass="12133">MKENAAAEKKAPPRRDTPAVMIGRQRLRNHVFHVANNPAKDRAYDPILNKLQTQPETGSPGRRWLAARRPRALKATDGLRLPGRFDVEPRRRSNAVGPHLGTAERQNA</sequence>
<gene>
    <name evidence="2" type="ORF">SPSK_08134</name>
</gene>
<name>A0A0F2MG45_SPOSC</name>
<comment type="caution">
    <text evidence="2">The sequence shown here is derived from an EMBL/GenBank/DDBJ whole genome shotgun (WGS) entry which is preliminary data.</text>
</comment>
<evidence type="ECO:0000256" key="1">
    <source>
        <dbReference type="SAM" id="MobiDB-lite"/>
    </source>
</evidence>
<dbReference type="Proteomes" id="UP000033710">
    <property type="component" value="Unassembled WGS sequence"/>
</dbReference>
<accession>A0A0F2MG45</accession>
<evidence type="ECO:0000313" key="2">
    <source>
        <dbReference type="EMBL" id="KJR88029.1"/>
    </source>
</evidence>
<dbReference type="KEGG" id="ssck:SPSK_08134"/>
<evidence type="ECO:0000313" key="3">
    <source>
        <dbReference type="Proteomes" id="UP000033710"/>
    </source>
</evidence>